<dbReference type="GO" id="GO:0003723">
    <property type="term" value="F:RNA binding"/>
    <property type="evidence" value="ECO:0007669"/>
    <property type="project" value="UniProtKB-KW"/>
</dbReference>
<dbReference type="GO" id="GO:0031380">
    <property type="term" value="C:nuclear RNA-directed RNA polymerase complex"/>
    <property type="evidence" value="ECO:0007669"/>
    <property type="project" value="TreeGrafter"/>
</dbReference>
<evidence type="ECO:0000256" key="1">
    <source>
        <dbReference type="RuleBase" id="RU363098"/>
    </source>
</evidence>
<dbReference type="Proteomes" id="UP000054248">
    <property type="component" value="Unassembled WGS sequence"/>
</dbReference>
<evidence type="ECO:0000313" key="4">
    <source>
        <dbReference type="Proteomes" id="UP000054248"/>
    </source>
</evidence>
<reference evidence="4" key="2">
    <citation type="submission" date="2015-01" db="EMBL/GenBank/DDBJ databases">
        <title>Evolutionary Origins and Diversification of the Mycorrhizal Mutualists.</title>
        <authorList>
            <consortium name="DOE Joint Genome Institute"/>
            <consortium name="Mycorrhizal Genomics Consortium"/>
            <person name="Kohler A."/>
            <person name="Kuo A."/>
            <person name="Nagy L.G."/>
            <person name="Floudas D."/>
            <person name="Copeland A."/>
            <person name="Barry K.W."/>
            <person name="Cichocki N."/>
            <person name="Veneault-Fourrey C."/>
            <person name="LaButti K."/>
            <person name="Lindquist E.A."/>
            <person name="Lipzen A."/>
            <person name="Lundell T."/>
            <person name="Morin E."/>
            <person name="Murat C."/>
            <person name="Riley R."/>
            <person name="Ohm R."/>
            <person name="Sun H."/>
            <person name="Tunlid A."/>
            <person name="Henrissat B."/>
            <person name="Grigoriev I.V."/>
            <person name="Hibbett D.S."/>
            <person name="Martin F."/>
        </authorList>
    </citation>
    <scope>NUCLEOTIDE SEQUENCE [LARGE SCALE GENOMIC DNA]</scope>
    <source>
        <strain evidence="4">MUT 4182</strain>
    </source>
</reference>
<reference evidence="3 4" key="1">
    <citation type="submission" date="2014-04" db="EMBL/GenBank/DDBJ databases">
        <authorList>
            <consortium name="DOE Joint Genome Institute"/>
            <person name="Kuo A."/>
            <person name="Girlanda M."/>
            <person name="Perotto S."/>
            <person name="Kohler A."/>
            <person name="Nagy L.G."/>
            <person name="Floudas D."/>
            <person name="Copeland A."/>
            <person name="Barry K.W."/>
            <person name="Cichocki N."/>
            <person name="Veneault-Fourrey C."/>
            <person name="LaButti K."/>
            <person name="Lindquist E.A."/>
            <person name="Lipzen A."/>
            <person name="Lundell T."/>
            <person name="Morin E."/>
            <person name="Murat C."/>
            <person name="Sun H."/>
            <person name="Tunlid A."/>
            <person name="Henrissat B."/>
            <person name="Grigoriev I.V."/>
            <person name="Hibbett D.S."/>
            <person name="Martin F."/>
            <person name="Nordberg H.P."/>
            <person name="Cantor M.N."/>
            <person name="Hua S.X."/>
        </authorList>
    </citation>
    <scope>NUCLEOTIDE SEQUENCE [LARGE SCALE GENOMIC DNA]</scope>
    <source>
        <strain evidence="3 4">MUT 4182</strain>
    </source>
</reference>
<dbReference type="HOGENOM" id="CLU_001366_2_1_1"/>
<keyword evidence="1" id="KW-0808">Transferase</keyword>
<accession>A0A0C3L2U4</accession>
<keyword evidence="1" id="KW-0694">RNA-binding</keyword>
<dbReference type="InterPro" id="IPR007855">
    <property type="entry name" value="RDRP"/>
</dbReference>
<dbReference type="GO" id="GO:0003968">
    <property type="term" value="F:RNA-directed RNA polymerase activity"/>
    <property type="evidence" value="ECO:0007669"/>
    <property type="project" value="UniProtKB-KW"/>
</dbReference>
<organism evidence="3 4">
    <name type="scientific">Tulasnella calospora MUT 4182</name>
    <dbReference type="NCBI Taxonomy" id="1051891"/>
    <lineage>
        <taxon>Eukaryota</taxon>
        <taxon>Fungi</taxon>
        <taxon>Dikarya</taxon>
        <taxon>Basidiomycota</taxon>
        <taxon>Agaricomycotina</taxon>
        <taxon>Agaricomycetes</taxon>
        <taxon>Cantharellales</taxon>
        <taxon>Tulasnellaceae</taxon>
        <taxon>Tulasnella</taxon>
    </lineage>
</organism>
<proteinExistence type="inferred from homology"/>
<feature type="domain" description="RDRP core" evidence="2">
    <location>
        <begin position="221"/>
        <end position="828"/>
    </location>
</feature>
<comment type="catalytic activity">
    <reaction evidence="1">
        <text>RNA(n) + a ribonucleoside 5'-triphosphate = RNA(n+1) + diphosphate</text>
        <dbReference type="Rhea" id="RHEA:21248"/>
        <dbReference type="Rhea" id="RHEA-COMP:14527"/>
        <dbReference type="Rhea" id="RHEA-COMP:17342"/>
        <dbReference type="ChEBI" id="CHEBI:33019"/>
        <dbReference type="ChEBI" id="CHEBI:61557"/>
        <dbReference type="ChEBI" id="CHEBI:140395"/>
        <dbReference type="EC" id="2.7.7.48"/>
    </reaction>
</comment>
<keyword evidence="1" id="KW-0548">Nucleotidyltransferase</keyword>
<dbReference type="PANTHER" id="PTHR23079:SF55">
    <property type="entry name" value="RNA-DIRECTED RNA POLYMERASE"/>
    <property type="match status" value="1"/>
</dbReference>
<keyword evidence="1" id="KW-0696">RNA-directed RNA polymerase</keyword>
<dbReference type="InterPro" id="IPR057596">
    <property type="entry name" value="RDRP_core"/>
</dbReference>
<keyword evidence="4" id="KW-1185">Reference proteome</keyword>
<name>A0A0C3L2U4_9AGAM</name>
<evidence type="ECO:0000259" key="2">
    <source>
        <dbReference type="Pfam" id="PF05183"/>
    </source>
</evidence>
<protein>
    <recommendedName>
        <fullName evidence="1">RNA-dependent RNA polymerase</fullName>
        <ecNumber evidence="1">2.7.7.48</ecNumber>
    </recommendedName>
</protein>
<dbReference type="STRING" id="1051891.A0A0C3L2U4"/>
<sequence length="1007" mass="114324">MDRIRDLENGWVDGMPFIIMRLYNPPSFETKPQYPSLTGDFRKDFRHSWERLSSLEPAHQRVVAFASRVIRLVITSNDTHLENFIKMSRFVRLPRLAISLHADIARGDLFSRKRLDDVQQMTITFPWAVGFQCDTLLRNCLLLPREILELKGEITRLVSIGTRFAEEVLKLFVVLVPNLWENKETALDCLRRAENECNNRGLSFAKFGPRPGVLRSRHVLVTPTSYQLEGPYDEQSNRVIRLFGSEFEECFIRVAFADEGGALYRHDWEVNNSRFLAIRVGTILNKGLEIAGRHFDFLAYSGSGLRQHSLWFVSPFQHPTFGDVNADKIRVGLGNFSKVIRCPASRYGARISQAFSSTDPSVELKPEEIQVIPDVERETQLQYGDDESESVKSRTLCWTDGHGTISPDLADEIWGKLCEIRPKRSKYREETEEEVRPRAYQIRLGGYKGVVSVDYRLKGRLIQVRPSMDKFDAPHSLGIEISEAFNHPSAMYLNRPLIMLLDNLGVKSSAFVKLQDEAIATAQGALNHIDDSATLMEMNDLGKAFELPKLLRQLHRRGLQDLHSRDPFFRRLLSYALYHVKRDIKYHARIPGKLIHPAWTVVGIADVHDQLEDGEIFACIHVQGQQPIYLEGSILICRSPTVHPGDVQLVKAIGKPKPGSPYDIDNLANTVVFSVKGHRPLPSCLGGGDLDGDVYYLITNPDLHPTKYEIPAAYEPAERHTLDRDSTIKDIADFVIEYMTHDTLGLIGVNHLRLADQRPEGVLDKDCLRYAKLYSDAVDYPKSGKAVTIDDMPKPTDIPDWYCPESAEANNGDYYESIRALGVLFRAVQLGDPEPGPTEQPLNQEEFIRGVLQDKVFDILIDNGVQPLDPTFFHQLFARFSYDLKYQCATHSLAQSANSRLKEEEVVIGTILGKTTAANESRKRRNLMERLGKQSKELVKQIKREILGDREVLSLEEQLARAWTCLDVAWEVARANKFGKNSFSLIALTSVLDLLHEIDIAEQDNSF</sequence>
<comment type="similarity">
    <text evidence="1">Belongs to the RdRP family.</text>
</comment>
<dbReference type="EMBL" id="KN822999">
    <property type="protein sequence ID" value="KIO28063.1"/>
    <property type="molecule type" value="Genomic_DNA"/>
</dbReference>
<dbReference type="PANTHER" id="PTHR23079">
    <property type="entry name" value="RNA-DEPENDENT RNA POLYMERASE"/>
    <property type="match status" value="1"/>
</dbReference>
<dbReference type="OrthoDB" id="6513042at2759"/>
<evidence type="ECO:0000313" key="3">
    <source>
        <dbReference type="EMBL" id="KIO28063.1"/>
    </source>
</evidence>
<dbReference type="EC" id="2.7.7.48" evidence="1"/>
<dbReference type="Pfam" id="PF05183">
    <property type="entry name" value="RdRP"/>
    <property type="match status" value="1"/>
</dbReference>
<dbReference type="AlphaFoldDB" id="A0A0C3L2U4"/>
<gene>
    <name evidence="3" type="ORF">M407DRAFT_231286</name>
</gene>
<dbReference type="GO" id="GO:0030422">
    <property type="term" value="P:siRNA processing"/>
    <property type="evidence" value="ECO:0007669"/>
    <property type="project" value="TreeGrafter"/>
</dbReference>